<protein>
    <submittedName>
        <fullName evidence="1">Uncharacterized protein</fullName>
    </submittedName>
</protein>
<dbReference type="Proteomes" id="UP001366503">
    <property type="component" value="Unassembled WGS sequence"/>
</dbReference>
<proteinExistence type="predicted"/>
<evidence type="ECO:0000313" key="2">
    <source>
        <dbReference type="Proteomes" id="UP001366503"/>
    </source>
</evidence>
<gene>
    <name evidence="1" type="ORF">O7A05_22070</name>
</gene>
<keyword evidence="2" id="KW-1185">Reference proteome</keyword>
<evidence type="ECO:0000313" key="1">
    <source>
        <dbReference type="EMBL" id="MEI9404827.1"/>
    </source>
</evidence>
<sequence length="126" mass="13383">MDLSAPVLIFYARNDALGDGLLRIPALRAAKTVYPQSHIVYGAMRGSSLSHVLRKHVAHLVDDFRTKAPLSAISPNSRRAAAKPSLSICAPACRASSSRLCNLQAVASATKRTLPAISCRCAGARD</sequence>
<accession>A0ABU8KHB8</accession>
<comment type="caution">
    <text evidence="1">The sequence shown here is derived from an EMBL/GenBank/DDBJ whole genome shotgun (WGS) entry which is preliminary data.</text>
</comment>
<dbReference type="EMBL" id="JAPYKO010000017">
    <property type="protein sequence ID" value="MEI9404827.1"/>
    <property type="molecule type" value="Genomic_DNA"/>
</dbReference>
<reference evidence="1 2" key="1">
    <citation type="submission" date="2022-12" db="EMBL/GenBank/DDBJ databases">
        <authorList>
            <person name="Muema E."/>
        </authorList>
    </citation>
    <scope>NUCLEOTIDE SEQUENCE [LARGE SCALE GENOMIC DNA]</scope>
    <source>
        <strain evidence="2">1330</strain>
    </source>
</reference>
<dbReference type="RefSeq" id="WP_337095073.1">
    <property type="nucleotide sequence ID" value="NZ_JAPYKO010000017.1"/>
</dbReference>
<name>A0ABU8KHB8_9HYPH</name>
<organism evidence="1 2">
    <name type="scientific">Mesorhizobium argentiipisi</name>
    <dbReference type="NCBI Taxonomy" id="3015175"/>
    <lineage>
        <taxon>Bacteria</taxon>
        <taxon>Pseudomonadati</taxon>
        <taxon>Pseudomonadota</taxon>
        <taxon>Alphaproteobacteria</taxon>
        <taxon>Hyphomicrobiales</taxon>
        <taxon>Phyllobacteriaceae</taxon>
        <taxon>Mesorhizobium</taxon>
    </lineage>
</organism>